<proteinExistence type="predicted"/>
<gene>
    <name evidence="8" type="ORF">D6C83_06353</name>
</gene>
<feature type="non-terminal residue" evidence="8">
    <location>
        <position position="1"/>
    </location>
</feature>
<dbReference type="PANTHER" id="PTHR31064:SF30">
    <property type="entry name" value="HIGH-AFFINITY POTASSIUM TRANSPORT PROTEIN-RELATED"/>
    <property type="match status" value="1"/>
</dbReference>
<evidence type="ECO:0000313" key="9">
    <source>
        <dbReference type="Proteomes" id="UP000304947"/>
    </source>
</evidence>
<evidence type="ECO:0000256" key="3">
    <source>
        <dbReference type="ARBA" id="ARBA00022692"/>
    </source>
</evidence>
<organism evidence="8 9">
    <name type="scientific">Aureobasidium pullulans</name>
    <name type="common">Black yeast</name>
    <name type="synonym">Pullularia pullulans</name>
    <dbReference type="NCBI Taxonomy" id="5580"/>
    <lineage>
        <taxon>Eukaryota</taxon>
        <taxon>Fungi</taxon>
        <taxon>Dikarya</taxon>
        <taxon>Ascomycota</taxon>
        <taxon>Pezizomycotina</taxon>
        <taxon>Dothideomycetes</taxon>
        <taxon>Dothideomycetidae</taxon>
        <taxon>Dothideales</taxon>
        <taxon>Saccotheciaceae</taxon>
        <taxon>Aureobasidium</taxon>
    </lineage>
</organism>
<evidence type="ECO:0000256" key="1">
    <source>
        <dbReference type="ARBA" id="ARBA00004141"/>
    </source>
</evidence>
<dbReference type="Pfam" id="PF02386">
    <property type="entry name" value="TrkH"/>
    <property type="match status" value="1"/>
</dbReference>
<dbReference type="EMBL" id="QZBU01002303">
    <property type="protein sequence ID" value="TIA39938.1"/>
    <property type="molecule type" value="Genomic_DNA"/>
</dbReference>
<dbReference type="GO" id="GO:0005886">
    <property type="term" value="C:plasma membrane"/>
    <property type="evidence" value="ECO:0007669"/>
    <property type="project" value="TreeGrafter"/>
</dbReference>
<accession>A0A4T0BZL4</accession>
<dbReference type="PANTHER" id="PTHR31064">
    <property type="entry name" value="POTASSIUM TRANSPORT PROTEIN DDB_G0292412-RELATED"/>
    <property type="match status" value="1"/>
</dbReference>
<evidence type="ECO:0000256" key="4">
    <source>
        <dbReference type="ARBA" id="ARBA00022989"/>
    </source>
</evidence>
<dbReference type="AlphaFoldDB" id="A0A4T0BZL4"/>
<keyword evidence="5" id="KW-0406">Ion transport</keyword>
<keyword evidence="4" id="KW-1133">Transmembrane helix</keyword>
<evidence type="ECO:0000256" key="2">
    <source>
        <dbReference type="ARBA" id="ARBA00022448"/>
    </source>
</evidence>
<evidence type="ECO:0000256" key="7">
    <source>
        <dbReference type="SAM" id="MobiDB-lite"/>
    </source>
</evidence>
<comment type="subcellular location">
    <subcellularLocation>
        <location evidence="1">Membrane</location>
        <topology evidence="1">Multi-pass membrane protein</topology>
    </subcellularLocation>
</comment>
<dbReference type="GO" id="GO:0140107">
    <property type="term" value="F:high-affinity potassium ion transmembrane transporter activity"/>
    <property type="evidence" value="ECO:0007669"/>
    <property type="project" value="TreeGrafter"/>
</dbReference>
<dbReference type="GO" id="GO:0030007">
    <property type="term" value="P:intracellular potassium ion homeostasis"/>
    <property type="evidence" value="ECO:0007669"/>
    <property type="project" value="TreeGrafter"/>
</dbReference>
<comment type="caution">
    <text evidence="8">The sequence shown here is derived from an EMBL/GenBank/DDBJ whole genome shotgun (WGS) entry which is preliminary data.</text>
</comment>
<protein>
    <submittedName>
        <fullName evidence="8">TrkH-domain-containing protein</fullName>
    </submittedName>
</protein>
<evidence type="ECO:0000256" key="5">
    <source>
        <dbReference type="ARBA" id="ARBA00023065"/>
    </source>
</evidence>
<dbReference type="GO" id="GO:1990573">
    <property type="term" value="P:potassium ion import across plasma membrane"/>
    <property type="evidence" value="ECO:0007669"/>
    <property type="project" value="TreeGrafter"/>
</dbReference>
<dbReference type="InterPro" id="IPR003445">
    <property type="entry name" value="Cat_transpt"/>
</dbReference>
<reference evidence="8 9" key="1">
    <citation type="submission" date="2018-10" db="EMBL/GenBank/DDBJ databases">
        <title>Fifty Aureobasidium pullulans genomes reveal a recombining polyextremotolerant generalist.</title>
        <authorList>
            <person name="Gostincar C."/>
            <person name="Turk M."/>
            <person name="Zajc J."/>
            <person name="Gunde-Cimerman N."/>
        </authorList>
    </citation>
    <scope>NUCLEOTIDE SEQUENCE [LARGE SCALE GENOMIC DNA]</scope>
    <source>
        <strain evidence="8 9">EXF-3380</strain>
    </source>
</reference>
<evidence type="ECO:0000256" key="6">
    <source>
        <dbReference type="ARBA" id="ARBA00023136"/>
    </source>
</evidence>
<keyword evidence="6" id="KW-0472">Membrane</keyword>
<evidence type="ECO:0000313" key="8">
    <source>
        <dbReference type="EMBL" id="TIA39938.1"/>
    </source>
</evidence>
<name>A0A4T0BZL4_AURPU</name>
<dbReference type="InterPro" id="IPR051143">
    <property type="entry name" value="TrkH_K-transport"/>
</dbReference>
<feature type="region of interest" description="Disordered" evidence="7">
    <location>
        <begin position="98"/>
        <end position="153"/>
    </location>
</feature>
<sequence>WLILAIWLITIIERTQIVAGGEYFSLWAILFEVVSAYGTVGLSLGVPYDNFSFSGTWHTLSKLILICVMIRGRHRGLPYAIDRAVLLPGEELMEKMDKEVNGRGRDNLDKGDAHWQEEEQRVRREEEGSQAEHEERGQDPEGHQVKGTEEGPS</sequence>
<keyword evidence="2" id="KW-0813">Transport</keyword>
<keyword evidence="3" id="KW-0812">Transmembrane</keyword>
<dbReference type="Proteomes" id="UP000304947">
    <property type="component" value="Unassembled WGS sequence"/>
</dbReference>